<name>A0A0K2U044_LEPSM</name>
<dbReference type="EMBL" id="HACA01014094">
    <property type="protein sequence ID" value="CDW31455.1"/>
    <property type="molecule type" value="Transcribed_RNA"/>
</dbReference>
<protein>
    <submittedName>
        <fullName evidence="1">Uncharacterized protein</fullName>
    </submittedName>
</protein>
<accession>A0A0K2U044</accession>
<sequence>MGSADIPDYFRLLVLQMNSLLSLHVND</sequence>
<evidence type="ECO:0000313" key="1">
    <source>
        <dbReference type="EMBL" id="CDW31455.1"/>
    </source>
</evidence>
<organism evidence="1">
    <name type="scientific">Lepeophtheirus salmonis</name>
    <name type="common">Salmon louse</name>
    <name type="synonym">Caligus salmonis</name>
    <dbReference type="NCBI Taxonomy" id="72036"/>
    <lineage>
        <taxon>Eukaryota</taxon>
        <taxon>Metazoa</taxon>
        <taxon>Ecdysozoa</taxon>
        <taxon>Arthropoda</taxon>
        <taxon>Crustacea</taxon>
        <taxon>Multicrustacea</taxon>
        <taxon>Hexanauplia</taxon>
        <taxon>Copepoda</taxon>
        <taxon>Siphonostomatoida</taxon>
        <taxon>Caligidae</taxon>
        <taxon>Lepeophtheirus</taxon>
    </lineage>
</organism>
<dbReference type="AlphaFoldDB" id="A0A0K2U044"/>
<reference evidence="1" key="1">
    <citation type="submission" date="2014-05" db="EMBL/GenBank/DDBJ databases">
        <authorList>
            <person name="Chronopoulou M."/>
        </authorList>
    </citation>
    <scope>NUCLEOTIDE SEQUENCE</scope>
    <source>
        <tissue evidence="1">Whole organism</tissue>
    </source>
</reference>
<proteinExistence type="predicted"/>